<feature type="region of interest" description="Disordered" evidence="1">
    <location>
        <begin position="418"/>
        <end position="470"/>
    </location>
</feature>
<name>A0A9D1T7C9_9FIRM</name>
<proteinExistence type="predicted"/>
<feature type="compositionally biased region" description="Polar residues" evidence="1">
    <location>
        <begin position="233"/>
        <end position="249"/>
    </location>
</feature>
<feature type="compositionally biased region" description="Basic and acidic residues" evidence="1">
    <location>
        <begin position="431"/>
        <end position="440"/>
    </location>
</feature>
<feature type="region of interest" description="Disordered" evidence="1">
    <location>
        <begin position="136"/>
        <end position="406"/>
    </location>
</feature>
<reference evidence="2" key="1">
    <citation type="submission" date="2020-10" db="EMBL/GenBank/DDBJ databases">
        <authorList>
            <person name="Gilroy R."/>
        </authorList>
    </citation>
    <scope>NUCLEOTIDE SEQUENCE</scope>
    <source>
        <strain evidence="2">ChiBcec2-4451</strain>
    </source>
</reference>
<comment type="caution">
    <text evidence="2">The sequence shown here is derived from an EMBL/GenBank/DDBJ whole genome shotgun (WGS) entry which is preliminary data.</text>
</comment>
<dbReference type="AlphaFoldDB" id="A0A9D1T7C9"/>
<protein>
    <submittedName>
        <fullName evidence="2">Uncharacterized protein</fullName>
    </submittedName>
</protein>
<dbReference type="Proteomes" id="UP000886723">
    <property type="component" value="Unassembled WGS sequence"/>
</dbReference>
<feature type="compositionally biased region" description="Low complexity" evidence="1">
    <location>
        <begin position="283"/>
        <end position="303"/>
    </location>
</feature>
<gene>
    <name evidence="2" type="ORF">IAA63_11680</name>
</gene>
<accession>A0A9D1T7C9</accession>
<feature type="compositionally biased region" description="Polar residues" evidence="1">
    <location>
        <begin position="336"/>
        <end position="361"/>
    </location>
</feature>
<reference evidence="2" key="2">
    <citation type="journal article" date="2021" name="PeerJ">
        <title>Extensive microbial diversity within the chicken gut microbiome revealed by metagenomics and culture.</title>
        <authorList>
            <person name="Gilroy R."/>
            <person name="Ravi A."/>
            <person name="Getino M."/>
            <person name="Pursley I."/>
            <person name="Horton D.L."/>
            <person name="Alikhan N.F."/>
            <person name="Baker D."/>
            <person name="Gharbi K."/>
            <person name="Hall N."/>
            <person name="Watson M."/>
            <person name="Adriaenssens E.M."/>
            <person name="Foster-Nyarko E."/>
            <person name="Jarju S."/>
            <person name="Secka A."/>
            <person name="Antonio M."/>
            <person name="Oren A."/>
            <person name="Chaudhuri R.R."/>
            <person name="La Ragione R."/>
            <person name="Hildebrand F."/>
            <person name="Pallen M.J."/>
        </authorList>
    </citation>
    <scope>NUCLEOTIDE SEQUENCE</scope>
    <source>
        <strain evidence="2">ChiBcec2-4451</strain>
    </source>
</reference>
<evidence type="ECO:0000313" key="3">
    <source>
        <dbReference type="Proteomes" id="UP000886723"/>
    </source>
</evidence>
<evidence type="ECO:0000256" key="1">
    <source>
        <dbReference type="SAM" id="MobiDB-lite"/>
    </source>
</evidence>
<dbReference type="EMBL" id="DVON01000248">
    <property type="protein sequence ID" value="HIV13784.1"/>
    <property type="molecule type" value="Genomic_DNA"/>
</dbReference>
<organism evidence="2 3">
    <name type="scientific">Candidatus Pullilachnospira stercoravium</name>
    <dbReference type="NCBI Taxonomy" id="2840913"/>
    <lineage>
        <taxon>Bacteria</taxon>
        <taxon>Bacillati</taxon>
        <taxon>Bacillota</taxon>
        <taxon>Clostridia</taxon>
        <taxon>Lachnospirales</taxon>
        <taxon>Lachnospiraceae</taxon>
        <taxon>Lachnospiraceae incertae sedis</taxon>
        <taxon>Candidatus Pullilachnospira</taxon>
    </lineage>
</organism>
<evidence type="ECO:0000313" key="2">
    <source>
        <dbReference type="EMBL" id="HIV13784.1"/>
    </source>
</evidence>
<feature type="compositionally biased region" description="Acidic residues" evidence="1">
    <location>
        <begin position="447"/>
        <end position="460"/>
    </location>
</feature>
<sequence length="590" mass="64141">MSEYKRFVSYVYEYRNGEKKHSCGFCRAEVRGGQCKLELHMKFSPFPYTPTFQVYTFAAGKERPVGIPLGEAAYTRGTVYGLFHLPARGIGGRYDFQQLGGLIVQSDTGGLYATSWTDLPFNPENFLVQEDALENTPEIGSESDAESISGNTEPAAKPTQKAASDMAAISIPKNASDGTAKSIPESAPDGTAKFIPENTPGSTAKFIPENTPGSAAKFIPENTPDSAAEHTPENTSDNATEYTPESSPDITAEGSPDGAMKSAPEVSPDNTAKSAPESAPNIAAKSAPGNSPAPAAPSEIPPGSTSPATAESAPESVRAASVETEGEIVPEELSVPSGQYNPPSANQEKPLRTMTSRSNSPKIPPIRNRRPASVSPDPSGESLLRQASVPFSPHRFTGGPIPTPEEIQAGISRTTSHVIYPESPGQSRESQNSHRAENADISRNFPEDTEEAQECQEDADPPARPAFSSRNRESWRRLQDCYPHIQPFSDGQIHQCLQLTMKDLAELRKNSWFIGSNQFLARGCQQYHHFLLGVFRDDNGQDSGWVLGIPGIYDEKERFLAGMFGFPNFKPSRESSIRSGQFGYWYRFLY</sequence>